<name>A0A5C6A1I2_9BACT</name>
<dbReference type="AlphaFoldDB" id="A0A5C6A1I2"/>
<accession>A0A5C6A1I2</accession>
<proteinExistence type="predicted"/>
<evidence type="ECO:0000313" key="2">
    <source>
        <dbReference type="Proteomes" id="UP000316213"/>
    </source>
</evidence>
<reference evidence="1 2" key="1">
    <citation type="submission" date="2019-02" db="EMBL/GenBank/DDBJ databases">
        <title>Deep-cultivation of Planctomycetes and their phenomic and genomic characterization uncovers novel biology.</title>
        <authorList>
            <person name="Wiegand S."/>
            <person name="Jogler M."/>
            <person name="Boedeker C."/>
            <person name="Pinto D."/>
            <person name="Vollmers J."/>
            <person name="Rivas-Marin E."/>
            <person name="Kohn T."/>
            <person name="Peeters S.H."/>
            <person name="Heuer A."/>
            <person name="Rast P."/>
            <person name="Oberbeckmann S."/>
            <person name="Bunk B."/>
            <person name="Jeske O."/>
            <person name="Meyerdierks A."/>
            <person name="Storesund J.E."/>
            <person name="Kallscheuer N."/>
            <person name="Luecker S."/>
            <person name="Lage O.M."/>
            <person name="Pohl T."/>
            <person name="Merkel B.J."/>
            <person name="Hornburger P."/>
            <person name="Mueller R.-W."/>
            <person name="Bruemmer F."/>
            <person name="Labrenz M."/>
            <person name="Spormann A.M."/>
            <person name="Op Den Camp H."/>
            <person name="Overmann J."/>
            <person name="Amann R."/>
            <person name="Jetten M.S.M."/>
            <person name="Mascher T."/>
            <person name="Medema M.H."/>
            <person name="Devos D.P."/>
            <person name="Kaster A.-K."/>
            <person name="Ovreas L."/>
            <person name="Rohde M."/>
            <person name="Galperin M.Y."/>
            <person name="Jogler C."/>
        </authorList>
    </citation>
    <scope>NUCLEOTIDE SEQUENCE [LARGE SCALE GENOMIC DNA]</scope>
    <source>
        <strain evidence="1 2">Pla100</strain>
    </source>
</reference>
<evidence type="ECO:0008006" key="3">
    <source>
        <dbReference type="Google" id="ProtNLM"/>
    </source>
</evidence>
<dbReference type="Gene3D" id="1.20.1440.60">
    <property type="entry name" value="23S rRNA-intervening sequence"/>
    <property type="match status" value="1"/>
</dbReference>
<dbReference type="InterPro" id="IPR036583">
    <property type="entry name" value="23S_rRNA_IVS_sf"/>
</dbReference>
<dbReference type="Proteomes" id="UP000316213">
    <property type="component" value="Unassembled WGS sequence"/>
</dbReference>
<comment type="caution">
    <text evidence="1">The sequence shown here is derived from an EMBL/GenBank/DDBJ whole genome shotgun (WGS) entry which is preliminary data.</text>
</comment>
<dbReference type="EMBL" id="SJPM01000010">
    <property type="protein sequence ID" value="TWT93170.1"/>
    <property type="molecule type" value="Genomic_DNA"/>
</dbReference>
<organism evidence="1 2">
    <name type="scientific">Neorhodopirellula pilleata</name>
    <dbReference type="NCBI Taxonomy" id="2714738"/>
    <lineage>
        <taxon>Bacteria</taxon>
        <taxon>Pseudomonadati</taxon>
        <taxon>Planctomycetota</taxon>
        <taxon>Planctomycetia</taxon>
        <taxon>Pirellulales</taxon>
        <taxon>Pirellulaceae</taxon>
        <taxon>Neorhodopirellula</taxon>
    </lineage>
</organism>
<dbReference type="SUPFAM" id="SSF158446">
    <property type="entry name" value="IVS-encoded protein-like"/>
    <property type="match status" value="1"/>
</dbReference>
<dbReference type="RefSeq" id="WP_231603320.1">
    <property type="nucleotide sequence ID" value="NZ_SJPM01000010.1"/>
</dbReference>
<gene>
    <name evidence="1" type="ORF">Pla100_44870</name>
</gene>
<evidence type="ECO:0000313" key="1">
    <source>
        <dbReference type="EMBL" id="TWT93170.1"/>
    </source>
</evidence>
<sequence>MNDPVFEHDRLDVYRLFLEDVSAAFEISKSLSGLHRHARDQWLRAAQSIPLNLAEDNGK</sequence>
<protein>
    <recommendedName>
        <fullName evidence="3">Four helix bundle protein</fullName>
    </recommendedName>
</protein>
<keyword evidence="2" id="KW-1185">Reference proteome</keyword>